<gene>
    <name evidence="1" type="ORF">BEI61_04461</name>
</gene>
<accession>A0A1E3A4H8</accession>
<dbReference type="EMBL" id="MCGH01000003">
    <property type="protein sequence ID" value="ODM03663.1"/>
    <property type="molecule type" value="Genomic_DNA"/>
</dbReference>
<dbReference type="AlphaFoldDB" id="A0A1E3A4H8"/>
<reference evidence="1 2" key="1">
    <citation type="submission" date="2016-07" db="EMBL/GenBank/DDBJ databases">
        <title>Characterization of isolates of Eisenbergiella tayi derived from blood cultures, using whole genome sequencing.</title>
        <authorList>
            <person name="Burdz T."/>
            <person name="Wiebe D."/>
            <person name="Huynh C."/>
            <person name="Bernard K."/>
        </authorList>
    </citation>
    <scope>NUCLEOTIDE SEQUENCE [LARGE SCALE GENOMIC DNA]</scope>
    <source>
        <strain evidence="1 2">NML 110608</strain>
    </source>
</reference>
<proteinExistence type="predicted"/>
<evidence type="ECO:0000313" key="1">
    <source>
        <dbReference type="EMBL" id="ODM03663.1"/>
    </source>
</evidence>
<sequence>MAYVYPEDIPRALQVMRGAKETGKDAVIEARIVTRAGGELCQNQFSVIHVS</sequence>
<dbReference type="Proteomes" id="UP000094067">
    <property type="component" value="Unassembled WGS sequence"/>
</dbReference>
<protein>
    <submittedName>
        <fullName evidence="1">Uncharacterized protein</fullName>
    </submittedName>
</protein>
<name>A0A1E3A4H8_9FIRM</name>
<organism evidence="1 2">
    <name type="scientific">Eisenbergiella tayi</name>
    <dbReference type="NCBI Taxonomy" id="1432052"/>
    <lineage>
        <taxon>Bacteria</taxon>
        <taxon>Bacillati</taxon>
        <taxon>Bacillota</taxon>
        <taxon>Clostridia</taxon>
        <taxon>Lachnospirales</taxon>
        <taxon>Lachnospiraceae</taxon>
        <taxon>Eisenbergiella</taxon>
    </lineage>
</organism>
<evidence type="ECO:0000313" key="2">
    <source>
        <dbReference type="Proteomes" id="UP000094067"/>
    </source>
</evidence>
<comment type="caution">
    <text evidence="1">The sequence shown here is derived from an EMBL/GenBank/DDBJ whole genome shotgun (WGS) entry which is preliminary data.</text>
</comment>